<comment type="caution">
    <text evidence="1">The sequence shown here is derived from an EMBL/GenBank/DDBJ whole genome shotgun (WGS) entry which is preliminary data.</text>
</comment>
<keyword evidence="2" id="KW-1185">Reference proteome</keyword>
<dbReference type="AlphaFoldDB" id="A0A9D3SFU9"/>
<proteinExistence type="predicted"/>
<name>A0A9D3SFU9_9TELE</name>
<gene>
    <name evidence="1" type="ORF">KOW79_014063</name>
</gene>
<dbReference type="Proteomes" id="UP000824219">
    <property type="component" value="Linkage Group LG16"/>
</dbReference>
<evidence type="ECO:0000313" key="2">
    <source>
        <dbReference type="Proteomes" id="UP000824219"/>
    </source>
</evidence>
<organism evidence="1 2">
    <name type="scientific">Hemibagrus wyckioides</name>
    <dbReference type="NCBI Taxonomy" id="337641"/>
    <lineage>
        <taxon>Eukaryota</taxon>
        <taxon>Metazoa</taxon>
        <taxon>Chordata</taxon>
        <taxon>Craniata</taxon>
        <taxon>Vertebrata</taxon>
        <taxon>Euteleostomi</taxon>
        <taxon>Actinopterygii</taxon>
        <taxon>Neopterygii</taxon>
        <taxon>Teleostei</taxon>
        <taxon>Ostariophysi</taxon>
        <taxon>Siluriformes</taxon>
        <taxon>Bagridae</taxon>
        <taxon>Hemibagrus</taxon>
    </lineage>
</organism>
<sequence>MEACSLQVHVTSVFGNPPIGMSPEPELFRPALLDKSRAVRRLIAAKGFVLKHSDGGELTESHQTDSNVT</sequence>
<reference evidence="1 2" key="1">
    <citation type="submission" date="2021-06" db="EMBL/GenBank/DDBJ databases">
        <title>Chromosome-level genome assembly of the red-tail catfish (Hemibagrus wyckioides).</title>
        <authorList>
            <person name="Shao F."/>
        </authorList>
    </citation>
    <scope>NUCLEOTIDE SEQUENCE [LARGE SCALE GENOMIC DNA]</scope>
    <source>
        <strain evidence="1">EC202008001</strain>
        <tissue evidence="1">Blood</tissue>
    </source>
</reference>
<evidence type="ECO:0000313" key="1">
    <source>
        <dbReference type="EMBL" id="KAG7322717.1"/>
    </source>
</evidence>
<dbReference type="EMBL" id="JAHKSW010000016">
    <property type="protein sequence ID" value="KAG7322717.1"/>
    <property type="molecule type" value="Genomic_DNA"/>
</dbReference>
<protein>
    <submittedName>
        <fullName evidence="1">Uncharacterized protein</fullName>
    </submittedName>
</protein>
<accession>A0A9D3SFU9</accession>